<evidence type="ECO:0000313" key="1">
    <source>
        <dbReference type="EMBL" id="CRL26705.1"/>
    </source>
</evidence>
<dbReference type="Proteomes" id="UP000053732">
    <property type="component" value="Unassembled WGS sequence"/>
</dbReference>
<evidence type="ECO:0000313" key="2">
    <source>
        <dbReference type="Proteomes" id="UP000053732"/>
    </source>
</evidence>
<dbReference type="AlphaFoldDB" id="A0A0G4PJU8"/>
<organism evidence="1 2">
    <name type="scientific">Penicillium camemberti (strain FM 013)</name>
    <dbReference type="NCBI Taxonomy" id="1429867"/>
    <lineage>
        <taxon>Eukaryota</taxon>
        <taxon>Fungi</taxon>
        <taxon>Dikarya</taxon>
        <taxon>Ascomycota</taxon>
        <taxon>Pezizomycotina</taxon>
        <taxon>Eurotiomycetes</taxon>
        <taxon>Eurotiomycetidae</taxon>
        <taxon>Eurotiales</taxon>
        <taxon>Aspergillaceae</taxon>
        <taxon>Penicillium</taxon>
    </lineage>
</organism>
<dbReference type="EMBL" id="HG793152">
    <property type="protein sequence ID" value="CRL26705.1"/>
    <property type="molecule type" value="Genomic_DNA"/>
</dbReference>
<gene>
    <name evidence="1" type="ORF">PCAMFM013_S019g000122</name>
</gene>
<name>A0A0G4PJU8_PENC3</name>
<sequence>MASSQPHNVFLMTEILELILLETETRTLLTSAQRVCCKWHLLIQDSSDLQAALFFKPVSYTLPRGTPGIRNPLLEECIWPWFCARQARDWKAPPVEGGAKIPQIDPQRDQLFFREGASWKGMLFQ</sequence>
<reference evidence="1 2" key="1">
    <citation type="journal article" date="2014" name="Nat. Commun.">
        <title>Multiple recent horizontal transfers of a large genomic region in cheese making fungi.</title>
        <authorList>
            <person name="Cheeseman K."/>
            <person name="Ropars J."/>
            <person name="Renault P."/>
            <person name="Dupont J."/>
            <person name="Gouzy J."/>
            <person name="Branca A."/>
            <person name="Abraham A.L."/>
            <person name="Ceppi M."/>
            <person name="Conseiller E."/>
            <person name="Debuchy R."/>
            <person name="Malagnac F."/>
            <person name="Goarin A."/>
            <person name="Silar P."/>
            <person name="Lacoste S."/>
            <person name="Sallet E."/>
            <person name="Bensimon A."/>
            <person name="Giraud T."/>
            <person name="Brygoo Y."/>
        </authorList>
    </citation>
    <scope>NUCLEOTIDE SEQUENCE [LARGE SCALE GENOMIC DNA]</scope>
    <source>
        <strain evidence="2">FM 013</strain>
    </source>
</reference>
<proteinExistence type="predicted"/>
<keyword evidence="2" id="KW-1185">Reference proteome</keyword>
<accession>A0A0G4PJU8</accession>
<dbReference type="STRING" id="1429867.A0A0G4PJU8"/>
<protein>
    <submittedName>
        <fullName evidence="1">Str. FM013</fullName>
    </submittedName>
</protein>